<comment type="caution">
    <text evidence="1">The sequence shown here is derived from an EMBL/GenBank/DDBJ whole genome shotgun (WGS) entry which is preliminary data.</text>
</comment>
<reference evidence="1 2" key="1">
    <citation type="submission" date="2020-04" db="EMBL/GenBank/DDBJ databases">
        <authorList>
            <person name="Laetsch R D."/>
            <person name="Stevens L."/>
            <person name="Kumar S."/>
            <person name="Blaxter L. M."/>
        </authorList>
    </citation>
    <scope>NUCLEOTIDE SEQUENCE [LARGE SCALE GENOMIC DNA]</scope>
</reference>
<dbReference type="Proteomes" id="UP000494206">
    <property type="component" value="Unassembled WGS sequence"/>
</dbReference>
<gene>
    <name evidence="1" type="ORF">CBOVIS_LOCUS13073</name>
</gene>
<name>A0A8S1FES4_9PELO</name>
<dbReference type="AlphaFoldDB" id="A0A8S1FES4"/>
<protein>
    <submittedName>
        <fullName evidence="1">Uncharacterized protein</fullName>
    </submittedName>
</protein>
<evidence type="ECO:0000313" key="1">
    <source>
        <dbReference type="EMBL" id="CAB3411698.1"/>
    </source>
</evidence>
<evidence type="ECO:0000313" key="2">
    <source>
        <dbReference type="Proteomes" id="UP000494206"/>
    </source>
</evidence>
<keyword evidence="2" id="KW-1185">Reference proteome</keyword>
<organism evidence="1 2">
    <name type="scientific">Caenorhabditis bovis</name>
    <dbReference type="NCBI Taxonomy" id="2654633"/>
    <lineage>
        <taxon>Eukaryota</taxon>
        <taxon>Metazoa</taxon>
        <taxon>Ecdysozoa</taxon>
        <taxon>Nematoda</taxon>
        <taxon>Chromadorea</taxon>
        <taxon>Rhabditida</taxon>
        <taxon>Rhabditina</taxon>
        <taxon>Rhabditomorpha</taxon>
        <taxon>Rhabditoidea</taxon>
        <taxon>Rhabditidae</taxon>
        <taxon>Peloderinae</taxon>
        <taxon>Caenorhabditis</taxon>
    </lineage>
</organism>
<accession>A0A8S1FES4</accession>
<sequence>MDLSLHLPNPDSNKMSSVDVLANIQQNFNHLKADENEQPIIQFSAWSMAGSPPFLNNHLNDAGPIIPLANGIGNLNRNLNHEIPSGASGLAGAGQPFELDLISFSQVTINNIESFENKGPLQIIEDPGLEDPIDLVEELKRLKTLFRKPYWKKSDCSTESTKPKK</sequence>
<proteinExistence type="predicted"/>
<dbReference type="EMBL" id="CADEPM010000015">
    <property type="protein sequence ID" value="CAB3411698.1"/>
    <property type="molecule type" value="Genomic_DNA"/>
</dbReference>